<reference evidence="1 2" key="1">
    <citation type="submission" date="2018-10" db="EMBL/GenBank/DDBJ databases">
        <title>Phylogenomics of Brevibacillus.</title>
        <authorList>
            <person name="Dunlap C."/>
        </authorList>
    </citation>
    <scope>NUCLEOTIDE SEQUENCE [LARGE SCALE GENOMIC DNA]</scope>
    <source>
        <strain evidence="1 2">JCM 15085</strain>
    </source>
</reference>
<dbReference type="RefSeq" id="WP_122912396.1">
    <property type="nucleotide sequence ID" value="NZ_RHHT01000007.1"/>
</dbReference>
<gene>
    <name evidence="1" type="ORF">EDM58_05085</name>
</gene>
<evidence type="ECO:0000313" key="2">
    <source>
        <dbReference type="Proteomes" id="UP000281915"/>
    </source>
</evidence>
<comment type="caution">
    <text evidence="1">The sequence shown here is derived from an EMBL/GenBank/DDBJ whole genome shotgun (WGS) entry which is preliminary data.</text>
</comment>
<name>A0A3M8D7Z1_9BACL</name>
<organism evidence="1 2">
    <name type="scientific">Brevibacillus panacihumi</name>
    <dbReference type="NCBI Taxonomy" id="497735"/>
    <lineage>
        <taxon>Bacteria</taxon>
        <taxon>Bacillati</taxon>
        <taxon>Bacillota</taxon>
        <taxon>Bacilli</taxon>
        <taxon>Bacillales</taxon>
        <taxon>Paenibacillaceae</taxon>
        <taxon>Brevibacillus</taxon>
    </lineage>
</organism>
<dbReference type="EMBL" id="RHHT01000007">
    <property type="protein sequence ID" value="RNB83487.1"/>
    <property type="molecule type" value="Genomic_DNA"/>
</dbReference>
<proteinExistence type="predicted"/>
<evidence type="ECO:0000313" key="1">
    <source>
        <dbReference type="EMBL" id="RNB83487.1"/>
    </source>
</evidence>
<dbReference type="Proteomes" id="UP000281915">
    <property type="component" value="Unassembled WGS sequence"/>
</dbReference>
<accession>A0A3M8D7Z1</accession>
<sequence length="550" mass="62539">METTPNVQTPRKSSKKTMLIVGAAVVVVLGGLGTAFAKFDFFKSAKTIYLQSEATTMAKFSSEVSQKYAEYEAYMKPYMEQPVHTTTEVSDITIDADIPDLETGKALDLIKSAKFVINSNVDEQKKQQSGNVELHLKSKKLATVEYFLNDTLFGFRLPEFYSKYGYMDLKDRDVIKQQFGEELPKRFLTYSDLYQAVQVKEDEVKSILTPYALLYADSLKDSQISLKKDVAFNEEGFQTNVSEVTVTFTPEEASSLLTQIAEKAQKDEKLFDLIYSRYNNVTTLLNDSGYQLEGVMSREEFKKSFDQTFTDMIEEVKVDGKQTDETLKMIVQIDADHQIISRKVLVANEKDQKESLFWKSISYQNGADTYNLYSLINPENPDETELTVSYKGKEEKGKTNGAVSFFVKDDATPVVDLKTTFETTKQDKKEDGTYDFNITVLDEEIMENITLSGKITSSMTKTDTGRESNADFTINFDQTEPDMPRSISMKLKATEEYGKPLEIPQVNESNGVNLAKMNDMQMMEIQQEVEVSLQKFMQENAELVQEFMMP</sequence>
<protein>
    <submittedName>
        <fullName evidence="1">Uncharacterized protein</fullName>
    </submittedName>
</protein>
<dbReference type="AlphaFoldDB" id="A0A3M8D7Z1"/>